<evidence type="ECO:0000256" key="7">
    <source>
        <dbReference type="SAM" id="Phobius"/>
    </source>
</evidence>
<evidence type="ECO:0000256" key="3">
    <source>
        <dbReference type="ARBA" id="ARBA00022692"/>
    </source>
</evidence>
<keyword evidence="5 7" id="KW-0472">Membrane</keyword>
<dbReference type="PANTHER" id="PTHR32322">
    <property type="entry name" value="INNER MEMBRANE TRANSPORTER"/>
    <property type="match status" value="1"/>
</dbReference>
<feature type="transmembrane region" description="Helical" evidence="7">
    <location>
        <begin position="104"/>
        <end position="125"/>
    </location>
</feature>
<evidence type="ECO:0000256" key="5">
    <source>
        <dbReference type="ARBA" id="ARBA00023136"/>
    </source>
</evidence>
<feature type="transmembrane region" description="Helical" evidence="7">
    <location>
        <begin position="212"/>
        <end position="232"/>
    </location>
</feature>
<feature type="domain" description="EamA" evidence="8">
    <location>
        <begin position="46"/>
        <end position="175"/>
    </location>
</feature>
<keyword evidence="3 7" id="KW-0812">Transmembrane</keyword>
<dbReference type="RefSeq" id="WP_328953867.1">
    <property type="nucleotide sequence ID" value="NZ_CP108110.1"/>
</dbReference>
<evidence type="ECO:0000256" key="6">
    <source>
        <dbReference type="SAM" id="MobiDB-lite"/>
    </source>
</evidence>
<keyword evidence="10" id="KW-1185">Reference proteome</keyword>
<sequence length="349" mass="35304">MTAPAERRSAGPASVRPAPADAPAESSGGTGEAAAGRLGAGVWTALVVVYVVWGSTYLAIRIAVETMPSFLSAAARFLTAGLLLAGFVAVRHGRAGLRVDLRQLGSAALVGLLLLTGGNGLVVLGETSVPSGLAALLVAAVPLWMVLLTAAGGERPKRAELAGVLLGLVGLAVLSAPAIGGSIAPAGVVAIICATLTWASGSFASKRIRMPGNVFASSAYQMLAGGLGNLLIGLARGEERGLRPGDVSTRSWLALAFLVVFGSLVAFTAYAWLLRSAPLTLVATYAYVNPVVAVLLGWLVLAEPLTGPTLLGGAVVVAGVCLVVSGSRRSGRPWARRSARRSAQESAQG</sequence>
<feature type="transmembrane region" description="Helical" evidence="7">
    <location>
        <begin position="186"/>
        <end position="205"/>
    </location>
</feature>
<feature type="domain" description="EamA" evidence="8">
    <location>
        <begin position="187"/>
        <end position="324"/>
    </location>
</feature>
<comment type="similarity">
    <text evidence="2">Belongs to the EamA transporter family.</text>
</comment>
<evidence type="ECO:0000256" key="2">
    <source>
        <dbReference type="ARBA" id="ARBA00007362"/>
    </source>
</evidence>
<evidence type="ECO:0000256" key="4">
    <source>
        <dbReference type="ARBA" id="ARBA00022989"/>
    </source>
</evidence>
<feature type="transmembrane region" description="Helical" evidence="7">
    <location>
        <begin position="252"/>
        <end position="274"/>
    </location>
</feature>
<gene>
    <name evidence="9" type="ORF">OHA16_07470</name>
</gene>
<accession>A0ABZ1TW79</accession>
<name>A0ABZ1TW79_9ACTN</name>
<proteinExistence type="inferred from homology"/>
<dbReference type="EMBL" id="CP108110">
    <property type="protein sequence ID" value="WUQ82824.1"/>
    <property type="molecule type" value="Genomic_DNA"/>
</dbReference>
<dbReference type="InterPro" id="IPR050638">
    <property type="entry name" value="AA-Vitamin_Transporters"/>
</dbReference>
<feature type="transmembrane region" description="Helical" evidence="7">
    <location>
        <begin position="307"/>
        <end position="327"/>
    </location>
</feature>
<dbReference type="Proteomes" id="UP001432222">
    <property type="component" value="Chromosome"/>
</dbReference>
<evidence type="ECO:0000259" key="8">
    <source>
        <dbReference type="Pfam" id="PF00892"/>
    </source>
</evidence>
<feature type="region of interest" description="Disordered" evidence="6">
    <location>
        <begin position="1"/>
        <end position="29"/>
    </location>
</feature>
<dbReference type="SUPFAM" id="SSF103481">
    <property type="entry name" value="Multidrug resistance efflux transporter EmrE"/>
    <property type="match status" value="2"/>
</dbReference>
<feature type="transmembrane region" description="Helical" evidence="7">
    <location>
        <begin position="281"/>
        <end position="301"/>
    </location>
</feature>
<feature type="transmembrane region" description="Helical" evidence="7">
    <location>
        <begin position="161"/>
        <end position="180"/>
    </location>
</feature>
<dbReference type="Gene3D" id="1.10.3730.20">
    <property type="match status" value="1"/>
</dbReference>
<organism evidence="9 10">
    <name type="scientific">Kitasatospora purpeofusca</name>
    <dbReference type="NCBI Taxonomy" id="67352"/>
    <lineage>
        <taxon>Bacteria</taxon>
        <taxon>Bacillati</taxon>
        <taxon>Actinomycetota</taxon>
        <taxon>Actinomycetes</taxon>
        <taxon>Kitasatosporales</taxon>
        <taxon>Streptomycetaceae</taxon>
        <taxon>Kitasatospora</taxon>
    </lineage>
</organism>
<reference evidence="9" key="1">
    <citation type="submission" date="2022-10" db="EMBL/GenBank/DDBJ databases">
        <title>The complete genomes of actinobacterial strains from the NBC collection.</title>
        <authorList>
            <person name="Joergensen T.S."/>
            <person name="Alvarez Arevalo M."/>
            <person name="Sterndorff E.B."/>
            <person name="Faurdal D."/>
            <person name="Vuksanovic O."/>
            <person name="Mourched A.-S."/>
            <person name="Charusanti P."/>
            <person name="Shaw S."/>
            <person name="Blin K."/>
            <person name="Weber T."/>
        </authorList>
    </citation>
    <scope>NUCLEOTIDE SEQUENCE</scope>
    <source>
        <strain evidence="9">NBC_00222</strain>
    </source>
</reference>
<keyword evidence="4 7" id="KW-1133">Transmembrane helix</keyword>
<dbReference type="InterPro" id="IPR037185">
    <property type="entry name" value="EmrE-like"/>
</dbReference>
<protein>
    <submittedName>
        <fullName evidence="9">EamA family transporter</fullName>
    </submittedName>
</protein>
<evidence type="ECO:0000313" key="9">
    <source>
        <dbReference type="EMBL" id="WUQ82824.1"/>
    </source>
</evidence>
<evidence type="ECO:0000256" key="1">
    <source>
        <dbReference type="ARBA" id="ARBA00004141"/>
    </source>
</evidence>
<dbReference type="PANTHER" id="PTHR32322:SF2">
    <property type="entry name" value="EAMA DOMAIN-CONTAINING PROTEIN"/>
    <property type="match status" value="1"/>
</dbReference>
<dbReference type="InterPro" id="IPR000620">
    <property type="entry name" value="EamA_dom"/>
</dbReference>
<evidence type="ECO:0000313" key="10">
    <source>
        <dbReference type="Proteomes" id="UP001432222"/>
    </source>
</evidence>
<feature type="transmembrane region" description="Helical" evidence="7">
    <location>
        <begin position="42"/>
        <end position="64"/>
    </location>
</feature>
<comment type="subcellular location">
    <subcellularLocation>
        <location evidence="1">Membrane</location>
        <topology evidence="1">Multi-pass membrane protein</topology>
    </subcellularLocation>
</comment>
<feature type="transmembrane region" description="Helical" evidence="7">
    <location>
        <begin position="70"/>
        <end position="92"/>
    </location>
</feature>
<dbReference type="Pfam" id="PF00892">
    <property type="entry name" value="EamA"/>
    <property type="match status" value="2"/>
</dbReference>
<feature type="transmembrane region" description="Helical" evidence="7">
    <location>
        <begin position="131"/>
        <end position="149"/>
    </location>
</feature>